<keyword evidence="4 10" id="KW-0067">ATP-binding</keyword>
<dbReference type="EMBL" id="FNQM01000010">
    <property type="protein sequence ID" value="SEA72989.1"/>
    <property type="molecule type" value="Genomic_DNA"/>
</dbReference>
<evidence type="ECO:0000256" key="5">
    <source>
        <dbReference type="ARBA" id="ARBA00022989"/>
    </source>
</evidence>
<dbReference type="GO" id="GO:0016887">
    <property type="term" value="F:ATP hydrolysis activity"/>
    <property type="evidence" value="ECO:0007669"/>
    <property type="project" value="InterPro"/>
</dbReference>
<dbReference type="Pfam" id="PF00664">
    <property type="entry name" value="ABC_membrane"/>
    <property type="match status" value="1"/>
</dbReference>
<evidence type="ECO:0000313" key="11">
    <source>
        <dbReference type="Proteomes" id="UP000198703"/>
    </source>
</evidence>
<dbReference type="PROSITE" id="PS50929">
    <property type="entry name" value="ABC_TM1F"/>
    <property type="match status" value="1"/>
</dbReference>
<feature type="domain" description="ABC transmembrane type-1" evidence="9">
    <location>
        <begin position="13"/>
        <end position="283"/>
    </location>
</feature>
<gene>
    <name evidence="10" type="ORF">SAMN05444370_11080</name>
</gene>
<evidence type="ECO:0000259" key="9">
    <source>
        <dbReference type="PROSITE" id="PS50929"/>
    </source>
</evidence>
<proteinExistence type="predicted"/>
<evidence type="ECO:0000256" key="2">
    <source>
        <dbReference type="ARBA" id="ARBA00022692"/>
    </source>
</evidence>
<evidence type="ECO:0000256" key="6">
    <source>
        <dbReference type="ARBA" id="ARBA00023136"/>
    </source>
</evidence>
<dbReference type="PANTHER" id="PTHR43394">
    <property type="entry name" value="ATP-DEPENDENT PERMEASE MDL1, MITOCHONDRIAL"/>
    <property type="match status" value="1"/>
</dbReference>
<evidence type="ECO:0000256" key="3">
    <source>
        <dbReference type="ARBA" id="ARBA00022741"/>
    </source>
</evidence>
<evidence type="ECO:0000256" key="4">
    <source>
        <dbReference type="ARBA" id="ARBA00022840"/>
    </source>
</evidence>
<keyword evidence="3" id="KW-0547">Nucleotide-binding</keyword>
<evidence type="ECO:0000259" key="8">
    <source>
        <dbReference type="PROSITE" id="PS50893"/>
    </source>
</evidence>
<dbReference type="PROSITE" id="PS50893">
    <property type="entry name" value="ABC_TRANSPORTER_2"/>
    <property type="match status" value="1"/>
</dbReference>
<dbReference type="InterPro" id="IPR003593">
    <property type="entry name" value="AAA+_ATPase"/>
</dbReference>
<evidence type="ECO:0000313" key="10">
    <source>
        <dbReference type="EMBL" id="SEA72989.1"/>
    </source>
</evidence>
<keyword evidence="2 7" id="KW-0812">Transmembrane</keyword>
<dbReference type="GO" id="GO:0005886">
    <property type="term" value="C:plasma membrane"/>
    <property type="evidence" value="ECO:0007669"/>
    <property type="project" value="UniProtKB-SubCell"/>
</dbReference>
<dbReference type="InterPro" id="IPR003439">
    <property type="entry name" value="ABC_transporter-like_ATP-bd"/>
</dbReference>
<organism evidence="10 11">
    <name type="scientific">Rubrimonas cliftonensis</name>
    <dbReference type="NCBI Taxonomy" id="89524"/>
    <lineage>
        <taxon>Bacteria</taxon>
        <taxon>Pseudomonadati</taxon>
        <taxon>Pseudomonadota</taxon>
        <taxon>Alphaproteobacteria</taxon>
        <taxon>Rhodobacterales</taxon>
        <taxon>Paracoccaceae</taxon>
        <taxon>Rubrimonas</taxon>
    </lineage>
</organism>
<dbReference type="Gene3D" id="3.40.50.300">
    <property type="entry name" value="P-loop containing nucleotide triphosphate hydrolases"/>
    <property type="match status" value="1"/>
</dbReference>
<protein>
    <submittedName>
        <fullName evidence="10">ATP-binding cassette, subfamily C, LapB</fullName>
    </submittedName>
</protein>
<dbReference type="InterPro" id="IPR027417">
    <property type="entry name" value="P-loop_NTPase"/>
</dbReference>
<dbReference type="PANTHER" id="PTHR43394:SF1">
    <property type="entry name" value="ATP-BINDING CASSETTE SUB-FAMILY B MEMBER 10, MITOCHONDRIAL"/>
    <property type="match status" value="1"/>
</dbReference>
<keyword evidence="6 7" id="KW-0472">Membrane</keyword>
<dbReference type="InterPro" id="IPR039421">
    <property type="entry name" value="Type_1_exporter"/>
</dbReference>
<dbReference type="GO" id="GO:0005524">
    <property type="term" value="F:ATP binding"/>
    <property type="evidence" value="ECO:0007669"/>
    <property type="project" value="UniProtKB-KW"/>
</dbReference>
<evidence type="ECO:0000256" key="1">
    <source>
        <dbReference type="ARBA" id="ARBA00004651"/>
    </source>
</evidence>
<dbReference type="SUPFAM" id="SSF90123">
    <property type="entry name" value="ABC transporter transmembrane region"/>
    <property type="match status" value="1"/>
</dbReference>
<dbReference type="AlphaFoldDB" id="A0A1H4DKH1"/>
<evidence type="ECO:0000256" key="7">
    <source>
        <dbReference type="SAM" id="Phobius"/>
    </source>
</evidence>
<feature type="transmembrane region" description="Helical" evidence="7">
    <location>
        <begin position="12"/>
        <end position="35"/>
    </location>
</feature>
<dbReference type="Gene3D" id="1.20.1560.10">
    <property type="entry name" value="ABC transporter type 1, transmembrane domain"/>
    <property type="match status" value="1"/>
</dbReference>
<name>A0A1H4DKH1_9RHOB</name>
<dbReference type="SUPFAM" id="SSF52540">
    <property type="entry name" value="P-loop containing nucleoside triphosphate hydrolases"/>
    <property type="match status" value="1"/>
</dbReference>
<sequence length="556" mass="59052">MYRAPKALADPHVVLGALTANLLALALPLVTLQVFDRVLGASGVSTLQMLALGLAAALALELVCRMALATLLGEHGERFERQASDAVVRHLFEAEGGGAAREETGVHLERLDAVARLRELRYGEPALALLDTPFLMLFFGFLVLLSPIVALVAAVMGCIGLACSRWRRIGLDGVQREADARLARRFSFIVETLRNIVSIKALGAEAAMTRRYERLLQSNAAAASESTSRAQLAQGAAAAVAHATPVAVAAGGAFEVLRGDLTVGGLAAAIILSGRIMQPLMKLDGALSAAAGARRREADLARLAAGVAPRPRRRQPEPLRAVRLENVTVRNAGGATVFEGLELTVRAGECVVIGGRSGSGRSLLLNLLMGWATPSAGRLLFNDVPISEWDVEALGARMAHLPARPQLIAGTVMENMTRFQPERHAHEAMALARELGLDRYFARHPVGLSLQCDGGSSHGLPRSVEQRVPLVGALAGTPELILFDETNGMLDHEGDQRLLACLSRRKGRVAMVLVTDSPAYVALADRRLTIMDGRLVEWAPAAPAGHPAGERAGMAQ</sequence>
<feature type="domain" description="ABC transporter" evidence="8">
    <location>
        <begin position="322"/>
        <end position="556"/>
    </location>
</feature>
<dbReference type="InterPro" id="IPR011527">
    <property type="entry name" value="ABC1_TM_dom"/>
</dbReference>
<feature type="transmembrane region" description="Helical" evidence="7">
    <location>
        <begin position="134"/>
        <end position="162"/>
    </location>
</feature>
<dbReference type="GO" id="GO:0015421">
    <property type="term" value="F:ABC-type oligopeptide transporter activity"/>
    <property type="evidence" value="ECO:0007669"/>
    <property type="project" value="TreeGrafter"/>
</dbReference>
<feature type="transmembrane region" description="Helical" evidence="7">
    <location>
        <begin position="47"/>
        <end position="68"/>
    </location>
</feature>
<dbReference type="STRING" id="89524.SAMN05444370_11080"/>
<keyword evidence="5 7" id="KW-1133">Transmembrane helix</keyword>
<comment type="subcellular location">
    <subcellularLocation>
        <location evidence="1">Cell membrane</location>
        <topology evidence="1">Multi-pass membrane protein</topology>
    </subcellularLocation>
</comment>
<keyword evidence="11" id="KW-1185">Reference proteome</keyword>
<dbReference type="SMART" id="SM00382">
    <property type="entry name" value="AAA"/>
    <property type="match status" value="1"/>
</dbReference>
<dbReference type="Pfam" id="PF00005">
    <property type="entry name" value="ABC_tran"/>
    <property type="match status" value="1"/>
</dbReference>
<dbReference type="Proteomes" id="UP000198703">
    <property type="component" value="Unassembled WGS sequence"/>
</dbReference>
<reference evidence="10 11" key="1">
    <citation type="submission" date="2016-10" db="EMBL/GenBank/DDBJ databases">
        <authorList>
            <person name="de Groot N.N."/>
        </authorList>
    </citation>
    <scope>NUCLEOTIDE SEQUENCE [LARGE SCALE GENOMIC DNA]</scope>
    <source>
        <strain evidence="10 11">DSM 15345</strain>
    </source>
</reference>
<dbReference type="InterPro" id="IPR036640">
    <property type="entry name" value="ABC1_TM_sf"/>
</dbReference>
<accession>A0A1H4DKH1</accession>